<reference evidence="2 3" key="1">
    <citation type="submission" date="2019-03" db="EMBL/GenBank/DDBJ databases">
        <title>Single cell metagenomics reveals metabolic interactions within the superorganism composed of flagellate Streblomastix strix and complex community of Bacteroidetes bacteria on its surface.</title>
        <authorList>
            <person name="Treitli S.C."/>
            <person name="Kolisko M."/>
            <person name="Husnik F."/>
            <person name="Keeling P."/>
            <person name="Hampl V."/>
        </authorList>
    </citation>
    <scope>NUCLEOTIDE SEQUENCE [LARGE SCALE GENOMIC DNA]</scope>
    <source>
        <strain evidence="2">ST1C</strain>
    </source>
</reference>
<proteinExistence type="predicted"/>
<feature type="non-terminal residue" evidence="2">
    <location>
        <position position="1"/>
    </location>
</feature>
<gene>
    <name evidence="2" type="ORF">EZS28_052877</name>
</gene>
<name>A0A5J4RU17_9EUKA</name>
<evidence type="ECO:0000256" key="1">
    <source>
        <dbReference type="SAM" id="MobiDB-lite"/>
    </source>
</evidence>
<feature type="region of interest" description="Disordered" evidence="1">
    <location>
        <begin position="94"/>
        <end position="119"/>
    </location>
</feature>
<feature type="compositionally biased region" description="Basic and acidic residues" evidence="1">
    <location>
        <begin position="101"/>
        <end position="115"/>
    </location>
</feature>
<evidence type="ECO:0000313" key="3">
    <source>
        <dbReference type="Proteomes" id="UP000324800"/>
    </source>
</evidence>
<dbReference type="AlphaFoldDB" id="A0A5J4RU17"/>
<feature type="non-terminal residue" evidence="2">
    <location>
        <position position="229"/>
    </location>
</feature>
<organism evidence="2 3">
    <name type="scientific">Streblomastix strix</name>
    <dbReference type="NCBI Taxonomy" id="222440"/>
    <lineage>
        <taxon>Eukaryota</taxon>
        <taxon>Metamonada</taxon>
        <taxon>Preaxostyla</taxon>
        <taxon>Oxymonadida</taxon>
        <taxon>Streblomastigidae</taxon>
        <taxon>Streblomastix</taxon>
    </lineage>
</organism>
<accession>A0A5J4RU17</accession>
<dbReference type="Proteomes" id="UP000324800">
    <property type="component" value="Unassembled WGS sequence"/>
</dbReference>
<sequence length="229" mass="26129">PNINGNREDNNSIRRDGMDNKWKYEQTESQKINNISGMELEHGIDDVINNQTNEETGNGSINQISSADTVAVISNRKKRGKADLTNPIYKSLTHTRRSSYHIHESGNKQESKESRMGQPNQVFEESIDRGRVVHDINQEQQTQEYRITQDLSSNSNRRISKEMGSNFINIKRDYTKGAQTMESKDSNIEQKGNNSDFISIESFLANVATQPFALPEGKDRQYNSMLQLN</sequence>
<evidence type="ECO:0000313" key="2">
    <source>
        <dbReference type="EMBL" id="KAA6336461.1"/>
    </source>
</evidence>
<comment type="caution">
    <text evidence="2">The sequence shown here is derived from an EMBL/GenBank/DDBJ whole genome shotgun (WGS) entry which is preliminary data.</text>
</comment>
<dbReference type="EMBL" id="SNRW01041596">
    <property type="protein sequence ID" value="KAA6336461.1"/>
    <property type="molecule type" value="Genomic_DNA"/>
</dbReference>
<protein>
    <submittedName>
        <fullName evidence="2">Uncharacterized protein</fullName>
    </submittedName>
</protein>
<feature type="region of interest" description="Disordered" evidence="1">
    <location>
        <begin position="1"/>
        <end position="20"/>
    </location>
</feature>